<evidence type="ECO:0000313" key="3">
    <source>
        <dbReference type="EMBL" id="MBC8434523.1"/>
    </source>
</evidence>
<dbReference type="Pfam" id="PF08378">
    <property type="entry name" value="NERD"/>
    <property type="match status" value="1"/>
</dbReference>
<dbReference type="EMBL" id="JACNIG010000453">
    <property type="protein sequence ID" value="MBC8434523.1"/>
    <property type="molecule type" value="Genomic_DNA"/>
</dbReference>
<dbReference type="InterPro" id="IPR000212">
    <property type="entry name" value="DNA_helicase_UvrD/REP"/>
</dbReference>
<organism evidence="3 4">
    <name type="scientific">Candidatus Desulfatibia vada</name>
    <dbReference type="NCBI Taxonomy" id="2841696"/>
    <lineage>
        <taxon>Bacteria</taxon>
        <taxon>Pseudomonadati</taxon>
        <taxon>Thermodesulfobacteriota</taxon>
        <taxon>Desulfobacteria</taxon>
        <taxon>Desulfobacterales</taxon>
        <taxon>Desulfobacterales incertae sedis</taxon>
        <taxon>Candidatus Desulfatibia</taxon>
    </lineage>
</organism>
<dbReference type="InterPro" id="IPR011528">
    <property type="entry name" value="NERD"/>
</dbReference>
<comment type="caution">
    <text evidence="3">The sequence shown here is derived from an EMBL/GenBank/DDBJ whole genome shotgun (WGS) entry which is preliminary data.</text>
</comment>
<dbReference type="GO" id="GO:0003677">
    <property type="term" value="F:DNA binding"/>
    <property type="evidence" value="ECO:0007669"/>
    <property type="project" value="InterPro"/>
</dbReference>
<proteinExistence type="predicted"/>
<feature type="domain" description="NERD" evidence="2">
    <location>
        <begin position="15"/>
        <end position="105"/>
    </location>
</feature>
<dbReference type="InterPro" id="IPR027417">
    <property type="entry name" value="P-loop_NTPase"/>
</dbReference>
<accession>A0A8J6P4U9</accession>
<dbReference type="PANTHER" id="PTHR11070">
    <property type="entry name" value="UVRD / RECB / PCRA DNA HELICASE FAMILY MEMBER"/>
    <property type="match status" value="1"/>
</dbReference>
<dbReference type="GO" id="GO:0005524">
    <property type="term" value="F:ATP binding"/>
    <property type="evidence" value="ECO:0007669"/>
    <property type="project" value="InterPro"/>
</dbReference>
<dbReference type="Gene3D" id="3.40.50.300">
    <property type="entry name" value="P-loop containing nucleotide triphosphate hydrolases"/>
    <property type="match status" value="2"/>
</dbReference>
<dbReference type="GO" id="GO:0043138">
    <property type="term" value="F:3'-5' DNA helicase activity"/>
    <property type="evidence" value="ECO:0007669"/>
    <property type="project" value="TreeGrafter"/>
</dbReference>
<sequence>MATMIPTNVEIFTTEGEKQFYRFLESVAKPDSQYIAWYTPDLKGKEPDFILFGDKIGLIVFEVKDWALEQIREANPQHFILSMGGKTKSRKNPFQQARDYFLYVMDTIKNDGRLVSKDPGYHGNPKIPINYGVIFPNINKYEYTQKEFDRVISTDKIFFWDDLHPESNICRDSTGKCFLEILIKMFTPQFHFTITGKELNHLKQLIFPIVRIELPERKSEFPYEKRVNRLKGLDNHQEAIARKFDGGHRIITGPSGSGKTLILVHKAAFLLKYNPDIKNILFVCYNITLVNYIKRLLADKEVPLGENGVRVLHFYQLCSEIIGEDVAYENESSEYYELVDQEALLKVQDYSMKYGAVLVDEGQDFSDNMYKIVTALLNEETNNLTIALDDNQDIYRRDSSWKDVGVKARGRVHKISYIYRNTREISNFASKFIGETETKADTQQPDQLELFPDFFDFSGPKPELKQFQDFDSITEYVAEKIKEIVNTERCPYSEIAIIYTMKSPGDNLKKPLPLMIEKALESNGILSNWASENYRSKKTYDITTNSVTISTIHSVKGLDYSCVFL</sequence>
<evidence type="ECO:0000313" key="4">
    <source>
        <dbReference type="Proteomes" id="UP000605201"/>
    </source>
</evidence>
<reference evidence="3 4" key="1">
    <citation type="submission" date="2020-08" db="EMBL/GenBank/DDBJ databases">
        <title>Bridging the membrane lipid divide: bacteria of the FCB group superphylum have the potential to synthesize archaeal ether lipids.</title>
        <authorList>
            <person name="Villanueva L."/>
            <person name="Von Meijenfeldt F.A.B."/>
            <person name="Westbye A.B."/>
            <person name="Yadav S."/>
            <person name="Hopmans E.C."/>
            <person name="Dutilh B.E."/>
            <person name="Sinninghe Damste J.S."/>
        </authorList>
    </citation>
    <scope>NUCLEOTIDE SEQUENCE [LARGE SCALE GENOMIC DNA]</scope>
    <source>
        <strain evidence="3">NIOZ-UU17</strain>
    </source>
</reference>
<dbReference type="SUPFAM" id="SSF52540">
    <property type="entry name" value="P-loop containing nucleoside triphosphate hydrolases"/>
    <property type="match status" value="1"/>
</dbReference>
<gene>
    <name evidence="3" type="ORF">H8D96_21650</name>
</gene>
<dbReference type="GO" id="GO:0005829">
    <property type="term" value="C:cytosol"/>
    <property type="evidence" value="ECO:0007669"/>
    <property type="project" value="TreeGrafter"/>
</dbReference>
<dbReference type="PANTHER" id="PTHR11070:SF2">
    <property type="entry name" value="ATP-DEPENDENT DNA HELICASE SRS2"/>
    <property type="match status" value="1"/>
</dbReference>
<dbReference type="GO" id="GO:0000725">
    <property type="term" value="P:recombinational repair"/>
    <property type="evidence" value="ECO:0007669"/>
    <property type="project" value="TreeGrafter"/>
</dbReference>
<evidence type="ECO:0000259" key="2">
    <source>
        <dbReference type="Pfam" id="PF08378"/>
    </source>
</evidence>
<dbReference type="AlphaFoldDB" id="A0A8J6P4U9"/>
<protein>
    <recommendedName>
        <fullName evidence="1">DNA 3'-5' helicase II</fullName>
    </recommendedName>
</protein>
<evidence type="ECO:0000256" key="1">
    <source>
        <dbReference type="ARBA" id="ARBA00034923"/>
    </source>
</evidence>
<feature type="non-terminal residue" evidence="3">
    <location>
        <position position="565"/>
    </location>
</feature>
<name>A0A8J6P4U9_9BACT</name>
<dbReference type="Pfam" id="PF13245">
    <property type="entry name" value="AAA_19"/>
    <property type="match status" value="1"/>
</dbReference>
<dbReference type="Proteomes" id="UP000605201">
    <property type="component" value="Unassembled WGS sequence"/>
</dbReference>